<evidence type="ECO:0000256" key="17">
    <source>
        <dbReference type="SAM" id="Phobius"/>
    </source>
</evidence>
<dbReference type="GO" id="GO:0005524">
    <property type="term" value="F:ATP binding"/>
    <property type="evidence" value="ECO:0007669"/>
    <property type="project" value="UniProtKB-KW"/>
</dbReference>
<evidence type="ECO:0000256" key="13">
    <source>
        <dbReference type="ARBA" id="ARBA00023033"/>
    </source>
</evidence>
<feature type="domain" description="Protein kinase" evidence="18">
    <location>
        <begin position="93"/>
        <end position="428"/>
    </location>
</feature>
<keyword evidence="11" id="KW-0560">Oxidoreductase</keyword>
<sequence length="938" mass="105844">MAWRGGPLHRFGSSDVDLLTFVNGGKGREIKPFSTILVPVSDLPKFDQPRLVSASRWDTKRNRDSGVVVGLSVALGVMCLSVFVLVGGILWYWNRKRKLRKGIMKEAAQKKGILIQTSNPDESFMADVSECLDKYKVFPVEELREATMDFDDGCVIEGSVYRGHIRGEVYAVKKMKWNAFEELKILQKVNHHSLVRLEGFCINAHDGNCYLVYEYVQNGSLHSWLHGGRNRSRGEELDWKRRLQIAVDVANGLQYIHQHTSPSVVHKDIKSSNILLDGSLRAKIANFGLARTGCNAVTTNILGTQGYLAPEYLQDGLVTDKMDVFAFGVVLLELVSGREAIGETGEMLWAEAERTLFQEGRKEEEYSCKEERFKGWVDEALVEQCGFSTESVGNVVSVARACLQRHFGRRPSMVDIVYMLCKADELYFDFSEDGLVPTGIMARVLYSFWWKPKRIAKFFKDQGVVGLPYKFLYGNFKEHAALEKESLSKPMPLSHNIIPRVAPLFQRIVQKYGKTSVVWLGTLPRVIIMDPEAIKAVLSNKNGQFEKSKTNALTKLLATGLAHLEGDKWATHRKILNPAFHLDKIKDMVPAFYASCKDLICKWDAIVDKHGGSYEVDVWPDFLNLTGDVISRTAFGSNYLEGRPIFELQSEQAYLLRKALSAPYFPGLEYLPTKDNRRRKELDKSIKALLKGIIEKKENAMKLDPEGSQNDLLGLLLESNLKESRESGGAKVMTPEELIEECKLFYFAGQETTNILLTWTMIVLSMHPEWQNRAREEVLKIFGKNKPDYEALTQLKTVTMILHEVLRLYPPVTFLNRGISKKTRLGGITFPAGVEVSLPTLFLHHDKELWGEDAGEFNPERFSGGISKAVKHPAAFLPFGGGPRICIGMNFGLTEAKLALSMILHKFWFELSPSYAHAPHTVIILRPQHGAQIILHKL</sequence>
<dbReference type="PANTHER" id="PTHR24282">
    <property type="entry name" value="CYTOCHROME P450 FAMILY MEMBER"/>
    <property type="match status" value="1"/>
</dbReference>
<keyword evidence="5 17" id="KW-0812">Transmembrane</keyword>
<evidence type="ECO:0000256" key="7">
    <source>
        <dbReference type="ARBA" id="ARBA00022729"/>
    </source>
</evidence>
<dbReference type="Gene3D" id="1.10.510.10">
    <property type="entry name" value="Transferase(Phosphotransferase) domain 1"/>
    <property type="match status" value="1"/>
</dbReference>
<dbReference type="Proteomes" id="UP000825729">
    <property type="component" value="Unassembled WGS sequence"/>
</dbReference>
<dbReference type="InterPro" id="IPR011009">
    <property type="entry name" value="Kinase-like_dom_sf"/>
</dbReference>
<dbReference type="PROSITE" id="PS00086">
    <property type="entry name" value="CYTOCHROME_P450"/>
    <property type="match status" value="1"/>
</dbReference>
<comment type="caution">
    <text evidence="19">The sequence shown here is derived from an EMBL/GenBank/DDBJ whole genome shotgun (WGS) entry which is preliminary data.</text>
</comment>
<dbReference type="AlphaFoldDB" id="A0AAV7F4L1"/>
<keyword evidence="6 16" id="KW-0479">Metal-binding</keyword>
<evidence type="ECO:0000256" key="5">
    <source>
        <dbReference type="ARBA" id="ARBA00022692"/>
    </source>
</evidence>
<name>A0AAV7F4L1_ARIFI</name>
<keyword evidence="20" id="KW-1185">Reference proteome</keyword>
<evidence type="ECO:0000256" key="10">
    <source>
        <dbReference type="ARBA" id="ARBA00022989"/>
    </source>
</evidence>
<evidence type="ECO:0000256" key="8">
    <source>
        <dbReference type="ARBA" id="ARBA00022741"/>
    </source>
</evidence>
<evidence type="ECO:0000256" key="14">
    <source>
        <dbReference type="ARBA" id="ARBA00023136"/>
    </source>
</evidence>
<dbReference type="Gene3D" id="1.10.630.10">
    <property type="entry name" value="Cytochrome P450"/>
    <property type="match status" value="1"/>
</dbReference>
<protein>
    <recommendedName>
        <fullName evidence="18">Protein kinase domain-containing protein</fullName>
    </recommendedName>
</protein>
<dbReference type="InterPro" id="IPR000719">
    <property type="entry name" value="Prot_kinase_dom"/>
</dbReference>
<dbReference type="Pfam" id="PF00069">
    <property type="entry name" value="Pkinase"/>
    <property type="match status" value="1"/>
</dbReference>
<evidence type="ECO:0000313" key="20">
    <source>
        <dbReference type="Proteomes" id="UP000825729"/>
    </source>
</evidence>
<dbReference type="InterPro" id="IPR017972">
    <property type="entry name" value="Cyt_P450_CS"/>
</dbReference>
<evidence type="ECO:0000256" key="9">
    <source>
        <dbReference type="ARBA" id="ARBA00022840"/>
    </source>
</evidence>
<evidence type="ECO:0000259" key="18">
    <source>
        <dbReference type="PROSITE" id="PS50011"/>
    </source>
</evidence>
<dbReference type="SUPFAM" id="SSF48264">
    <property type="entry name" value="Cytochrome P450"/>
    <property type="match status" value="1"/>
</dbReference>
<keyword evidence="14 17" id="KW-0472">Membrane</keyword>
<keyword evidence="7" id="KW-0732">Signal</keyword>
<dbReference type="SMART" id="SM00220">
    <property type="entry name" value="S_TKc"/>
    <property type="match status" value="1"/>
</dbReference>
<dbReference type="PRINTS" id="PR00463">
    <property type="entry name" value="EP450I"/>
</dbReference>
<dbReference type="InterPro" id="IPR050665">
    <property type="entry name" value="Cytochrome_P450_Monooxygen"/>
</dbReference>
<keyword evidence="9" id="KW-0067">ATP-binding</keyword>
<evidence type="ECO:0000256" key="16">
    <source>
        <dbReference type="PIRSR" id="PIRSR602401-1"/>
    </source>
</evidence>
<dbReference type="PANTHER" id="PTHR24282:SF255">
    <property type="entry name" value="CYTOCHROME P450 72A11-RELATED"/>
    <property type="match status" value="1"/>
</dbReference>
<proteinExistence type="inferred from homology"/>
<dbReference type="GO" id="GO:0004672">
    <property type="term" value="F:protein kinase activity"/>
    <property type="evidence" value="ECO:0007669"/>
    <property type="project" value="InterPro"/>
</dbReference>
<dbReference type="InterPro" id="IPR036396">
    <property type="entry name" value="Cyt_P450_sf"/>
</dbReference>
<dbReference type="FunFam" id="1.10.630.10:FF:000029">
    <property type="entry name" value="Cytochrome P450 734A1"/>
    <property type="match status" value="1"/>
</dbReference>
<keyword evidence="8" id="KW-0547">Nucleotide-binding</keyword>
<keyword evidence="3" id="KW-1003">Cell membrane</keyword>
<dbReference type="InterPro" id="IPR002401">
    <property type="entry name" value="Cyt_P450_E_grp-I"/>
</dbReference>
<dbReference type="PRINTS" id="PR00385">
    <property type="entry name" value="P450"/>
</dbReference>
<feature type="transmembrane region" description="Helical" evidence="17">
    <location>
        <begin position="66"/>
        <end position="93"/>
    </location>
</feature>
<dbReference type="PROSITE" id="PS50011">
    <property type="entry name" value="PROTEIN_KINASE_DOM"/>
    <property type="match status" value="1"/>
</dbReference>
<organism evidence="19 20">
    <name type="scientific">Aristolochia fimbriata</name>
    <name type="common">White veined hardy Dutchman's pipe vine</name>
    <dbReference type="NCBI Taxonomy" id="158543"/>
    <lineage>
        <taxon>Eukaryota</taxon>
        <taxon>Viridiplantae</taxon>
        <taxon>Streptophyta</taxon>
        <taxon>Embryophyta</taxon>
        <taxon>Tracheophyta</taxon>
        <taxon>Spermatophyta</taxon>
        <taxon>Magnoliopsida</taxon>
        <taxon>Magnoliidae</taxon>
        <taxon>Piperales</taxon>
        <taxon>Aristolochiaceae</taxon>
        <taxon>Aristolochia</taxon>
    </lineage>
</organism>
<evidence type="ECO:0000256" key="11">
    <source>
        <dbReference type="ARBA" id="ARBA00023002"/>
    </source>
</evidence>
<dbReference type="GO" id="GO:0020037">
    <property type="term" value="F:heme binding"/>
    <property type="evidence" value="ECO:0007669"/>
    <property type="project" value="InterPro"/>
</dbReference>
<dbReference type="GO" id="GO:0004497">
    <property type="term" value="F:monooxygenase activity"/>
    <property type="evidence" value="ECO:0007669"/>
    <property type="project" value="UniProtKB-KW"/>
</dbReference>
<evidence type="ECO:0000256" key="15">
    <source>
        <dbReference type="ARBA" id="ARBA00023157"/>
    </source>
</evidence>
<dbReference type="InterPro" id="IPR001128">
    <property type="entry name" value="Cyt_P450"/>
</dbReference>
<evidence type="ECO:0000256" key="1">
    <source>
        <dbReference type="ARBA" id="ARBA00004162"/>
    </source>
</evidence>
<dbReference type="Gene3D" id="3.30.200.20">
    <property type="entry name" value="Phosphorylase Kinase, domain 1"/>
    <property type="match status" value="1"/>
</dbReference>
<evidence type="ECO:0000256" key="3">
    <source>
        <dbReference type="ARBA" id="ARBA00022475"/>
    </source>
</evidence>
<dbReference type="EMBL" id="JAINDJ010000003">
    <property type="protein sequence ID" value="KAG9455260.1"/>
    <property type="molecule type" value="Genomic_DNA"/>
</dbReference>
<evidence type="ECO:0000256" key="4">
    <source>
        <dbReference type="ARBA" id="ARBA00022617"/>
    </source>
</evidence>
<dbReference type="GO" id="GO:0005886">
    <property type="term" value="C:plasma membrane"/>
    <property type="evidence" value="ECO:0007669"/>
    <property type="project" value="UniProtKB-SubCell"/>
</dbReference>
<dbReference type="InterPro" id="IPR008271">
    <property type="entry name" value="Ser/Thr_kinase_AS"/>
</dbReference>
<evidence type="ECO:0000256" key="12">
    <source>
        <dbReference type="ARBA" id="ARBA00023004"/>
    </source>
</evidence>
<evidence type="ECO:0000256" key="2">
    <source>
        <dbReference type="ARBA" id="ARBA00010617"/>
    </source>
</evidence>
<comment type="subcellular location">
    <subcellularLocation>
        <location evidence="1">Cell membrane</location>
        <topology evidence="1">Single-pass membrane protein</topology>
    </subcellularLocation>
</comment>
<dbReference type="Pfam" id="PF00067">
    <property type="entry name" value="p450"/>
    <property type="match status" value="1"/>
</dbReference>
<evidence type="ECO:0000256" key="6">
    <source>
        <dbReference type="ARBA" id="ARBA00022723"/>
    </source>
</evidence>
<dbReference type="PROSITE" id="PS00108">
    <property type="entry name" value="PROTEIN_KINASE_ST"/>
    <property type="match status" value="1"/>
</dbReference>
<comment type="similarity">
    <text evidence="2">Belongs to the cytochrome P450 family.</text>
</comment>
<dbReference type="FunFam" id="1.10.510.10:FF:000468">
    <property type="entry name" value="PTI1-like tyrosine-protein kinase 3"/>
    <property type="match status" value="1"/>
</dbReference>
<feature type="binding site" description="axial binding residue" evidence="16">
    <location>
        <position position="886"/>
    </location>
    <ligand>
        <name>heme</name>
        <dbReference type="ChEBI" id="CHEBI:30413"/>
    </ligand>
    <ligandPart>
        <name>Fe</name>
        <dbReference type="ChEBI" id="CHEBI:18248"/>
    </ligandPart>
</feature>
<dbReference type="SUPFAM" id="SSF56112">
    <property type="entry name" value="Protein kinase-like (PK-like)"/>
    <property type="match status" value="1"/>
</dbReference>
<comment type="cofactor">
    <cofactor evidence="16">
        <name>heme</name>
        <dbReference type="ChEBI" id="CHEBI:30413"/>
    </cofactor>
</comment>
<dbReference type="GO" id="GO:0005506">
    <property type="term" value="F:iron ion binding"/>
    <property type="evidence" value="ECO:0007669"/>
    <property type="project" value="InterPro"/>
</dbReference>
<gene>
    <name evidence="19" type="ORF">H6P81_008164</name>
</gene>
<dbReference type="GO" id="GO:0016705">
    <property type="term" value="F:oxidoreductase activity, acting on paired donors, with incorporation or reduction of molecular oxygen"/>
    <property type="evidence" value="ECO:0007669"/>
    <property type="project" value="InterPro"/>
</dbReference>
<accession>A0AAV7F4L1</accession>
<keyword evidence="10 17" id="KW-1133">Transmembrane helix</keyword>
<evidence type="ECO:0000313" key="19">
    <source>
        <dbReference type="EMBL" id="KAG9455260.1"/>
    </source>
</evidence>
<keyword evidence="12 16" id="KW-0408">Iron</keyword>
<keyword evidence="13" id="KW-0503">Monooxygenase</keyword>
<keyword evidence="15" id="KW-1015">Disulfide bond</keyword>
<keyword evidence="4 16" id="KW-0349">Heme</keyword>
<reference evidence="19 20" key="1">
    <citation type="submission" date="2021-07" db="EMBL/GenBank/DDBJ databases">
        <title>The Aristolochia fimbriata genome: insights into angiosperm evolution, floral development and chemical biosynthesis.</title>
        <authorList>
            <person name="Jiao Y."/>
        </authorList>
    </citation>
    <scope>NUCLEOTIDE SEQUENCE [LARGE SCALE GENOMIC DNA]</scope>
    <source>
        <strain evidence="19">IBCAS-2021</strain>
        <tissue evidence="19">Leaf</tissue>
    </source>
</reference>